<dbReference type="EMBL" id="SSMC01000001">
    <property type="protein sequence ID" value="THD69271.1"/>
    <property type="molecule type" value="Genomic_DNA"/>
</dbReference>
<keyword evidence="1" id="KW-0732">Signal</keyword>
<dbReference type="Pfam" id="PF00903">
    <property type="entry name" value="Glyoxalase"/>
    <property type="match status" value="1"/>
</dbReference>
<evidence type="ECO:0000313" key="4">
    <source>
        <dbReference type="Proteomes" id="UP000305939"/>
    </source>
</evidence>
<dbReference type="RefSeq" id="WP_136334761.1">
    <property type="nucleotide sequence ID" value="NZ_QXMP01000001.1"/>
</dbReference>
<gene>
    <name evidence="3" type="ORF">E7Z59_02770</name>
</gene>
<organism evidence="3 4">
    <name type="scientific">Robertkochia marina</name>
    <dbReference type="NCBI Taxonomy" id="1227945"/>
    <lineage>
        <taxon>Bacteria</taxon>
        <taxon>Pseudomonadati</taxon>
        <taxon>Bacteroidota</taxon>
        <taxon>Flavobacteriia</taxon>
        <taxon>Flavobacteriales</taxon>
        <taxon>Flavobacteriaceae</taxon>
        <taxon>Robertkochia</taxon>
    </lineage>
</organism>
<comment type="caution">
    <text evidence="3">The sequence shown here is derived from an EMBL/GenBank/DDBJ whole genome shotgun (WGS) entry which is preliminary data.</text>
</comment>
<proteinExistence type="predicted"/>
<dbReference type="OrthoDB" id="192739at2"/>
<accession>A0A4S3M4M8</accession>
<dbReference type="Proteomes" id="UP000305939">
    <property type="component" value="Unassembled WGS sequence"/>
</dbReference>
<reference evidence="3 4" key="1">
    <citation type="submission" date="2019-04" db="EMBL/GenBank/DDBJ databases">
        <title>Draft genome sequence of Robertkochia marina CC-AMO-30D.</title>
        <authorList>
            <person name="Hameed A."/>
            <person name="Lin S.-Y."/>
            <person name="Shahina M."/>
            <person name="Lai W.-A."/>
            <person name="Young C.-C."/>
        </authorList>
    </citation>
    <scope>NUCLEOTIDE SEQUENCE [LARGE SCALE GENOMIC DNA]</scope>
    <source>
        <strain evidence="3 4">CC-AMO-30D</strain>
    </source>
</reference>
<dbReference type="SUPFAM" id="SSF54593">
    <property type="entry name" value="Glyoxalase/Bleomycin resistance protein/Dihydroxybiphenyl dioxygenase"/>
    <property type="match status" value="1"/>
</dbReference>
<dbReference type="InterPro" id="IPR004360">
    <property type="entry name" value="Glyas_Fos-R_dOase_dom"/>
</dbReference>
<evidence type="ECO:0000259" key="2">
    <source>
        <dbReference type="PROSITE" id="PS51819"/>
    </source>
</evidence>
<name>A0A4S3M4M8_9FLAO</name>
<dbReference type="InterPro" id="IPR037523">
    <property type="entry name" value="VOC_core"/>
</dbReference>
<dbReference type="Gene3D" id="3.10.180.10">
    <property type="entry name" value="2,3-Dihydroxybiphenyl 1,2-Dioxygenase, domain 1"/>
    <property type="match status" value="1"/>
</dbReference>
<dbReference type="PROSITE" id="PS51819">
    <property type="entry name" value="VOC"/>
    <property type="match status" value="1"/>
</dbReference>
<keyword evidence="4" id="KW-1185">Reference proteome</keyword>
<evidence type="ECO:0000256" key="1">
    <source>
        <dbReference type="SAM" id="SignalP"/>
    </source>
</evidence>
<feature type="signal peptide" evidence="1">
    <location>
        <begin position="1"/>
        <end position="38"/>
    </location>
</feature>
<dbReference type="InterPro" id="IPR029068">
    <property type="entry name" value="Glyas_Bleomycin-R_OHBP_Dase"/>
</dbReference>
<sequence>MTTSTNTSSHHLRRTKSCFLGIILPLALTLFTISNTNAQDQAPASENTPEFRLTLQHTTVVVSDFQKSRDFYLGLLQLKEIPAELPENQMFVAAGDKLELHVGEVPGVEINPSTFNHFALSVSDFDGFLAYLKAKGVIYTSLGGGEDYYVQSRADGVRQTWIQDPDGYWVEFNDME</sequence>
<evidence type="ECO:0000313" key="3">
    <source>
        <dbReference type="EMBL" id="THD69271.1"/>
    </source>
</evidence>
<protein>
    <recommendedName>
        <fullName evidence="2">VOC domain-containing protein</fullName>
    </recommendedName>
</protein>
<feature type="chain" id="PRO_5020447356" description="VOC domain-containing protein" evidence="1">
    <location>
        <begin position="39"/>
        <end position="176"/>
    </location>
</feature>
<feature type="domain" description="VOC" evidence="2">
    <location>
        <begin position="54"/>
        <end position="175"/>
    </location>
</feature>
<dbReference type="AlphaFoldDB" id="A0A4S3M4M8"/>